<feature type="signal peptide" evidence="7">
    <location>
        <begin position="1"/>
        <end position="24"/>
    </location>
</feature>
<reference evidence="10" key="3">
    <citation type="submission" date="2025-08" db="UniProtKB">
        <authorList>
            <consortium name="Ensembl"/>
        </authorList>
    </citation>
    <scope>IDENTIFICATION</scope>
</reference>
<sequence>MNVKTVILAVLVVGICTLCGTAEAKKRKRSQQAKLDLLPDEKLCARKRCGRKPKGSWCQVVRDENGHRTPTCVCPRSCNTTQIEPVCSMYGRQYDSECLMHLEACKKRKNIKLAYEGPCIASQAKCQSHELQQFPFRLLDWFVHLKDVDEFGSVDYQKTVMSLSETDRKDVAQWKFQHLDRNKDGKLSNKEIKRFRFALMPLEHCAKHFFKKCDLDKNRKLSSDEWSECLVTRALTWYQGRNEVNREESIQ</sequence>
<evidence type="ECO:0000256" key="4">
    <source>
        <dbReference type="ARBA" id="ARBA00022837"/>
    </source>
</evidence>
<keyword evidence="11" id="KW-1185">Reference proteome</keyword>
<dbReference type="Proteomes" id="UP000008144">
    <property type="component" value="Chromosome 13"/>
</dbReference>
<evidence type="ECO:0000256" key="6">
    <source>
        <dbReference type="ARBA" id="ARBA00023180"/>
    </source>
</evidence>
<dbReference type="CDD" id="cd00104">
    <property type="entry name" value="KAZAL_FS"/>
    <property type="match status" value="1"/>
</dbReference>
<dbReference type="KEGG" id="cin:100176681"/>
<dbReference type="GO" id="GO:0050840">
    <property type="term" value="F:extracellular matrix binding"/>
    <property type="evidence" value="ECO:0000318"/>
    <property type="project" value="GO_Central"/>
</dbReference>
<dbReference type="Gene3D" id="3.30.60.30">
    <property type="match status" value="1"/>
</dbReference>
<evidence type="ECO:0000256" key="2">
    <source>
        <dbReference type="ARBA" id="ARBA00022525"/>
    </source>
</evidence>
<keyword evidence="4" id="KW-0106">Calcium</keyword>
<dbReference type="FunFam" id="1.10.238.10:FF:000246">
    <property type="entry name" value="Uncharacterized protein, isoform C"/>
    <property type="match status" value="1"/>
</dbReference>
<dbReference type="STRING" id="7719.ENSCINP00000004847"/>
<dbReference type="PROSITE" id="PS50222">
    <property type="entry name" value="EF_HAND_2"/>
    <property type="match status" value="1"/>
</dbReference>
<dbReference type="OrthoDB" id="88467at2759"/>
<keyword evidence="3 7" id="KW-0732">Signal</keyword>
<dbReference type="GO" id="GO:0005615">
    <property type="term" value="C:extracellular space"/>
    <property type="evidence" value="ECO:0000318"/>
    <property type="project" value="GO_Central"/>
</dbReference>
<evidence type="ECO:0000256" key="7">
    <source>
        <dbReference type="SAM" id="SignalP"/>
    </source>
</evidence>
<evidence type="ECO:0000256" key="3">
    <source>
        <dbReference type="ARBA" id="ARBA00022729"/>
    </source>
</evidence>
<dbReference type="AlphaFoldDB" id="F6R501"/>
<dbReference type="GeneID" id="100176681"/>
<dbReference type="SMART" id="SM00054">
    <property type="entry name" value="EFh"/>
    <property type="match status" value="2"/>
</dbReference>
<dbReference type="InterPro" id="IPR002048">
    <property type="entry name" value="EF_hand_dom"/>
</dbReference>
<evidence type="ECO:0000256" key="1">
    <source>
        <dbReference type="ARBA" id="ARBA00004613"/>
    </source>
</evidence>
<dbReference type="PROSITE" id="PS00018">
    <property type="entry name" value="EF_HAND_1"/>
    <property type="match status" value="2"/>
</dbReference>
<dbReference type="Pfam" id="PF07648">
    <property type="entry name" value="Kazal_2"/>
    <property type="match status" value="1"/>
</dbReference>
<dbReference type="GeneTree" id="ENSGT00510000046787"/>
<evidence type="ECO:0000313" key="10">
    <source>
        <dbReference type="Ensembl" id="ENSCINP00000004847.3"/>
    </source>
</evidence>
<reference evidence="11" key="1">
    <citation type="journal article" date="2002" name="Science">
        <title>The draft genome of Ciona intestinalis: insights into chordate and vertebrate origins.</title>
        <authorList>
            <person name="Dehal P."/>
            <person name="Satou Y."/>
            <person name="Campbell R.K."/>
            <person name="Chapman J."/>
            <person name="Degnan B."/>
            <person name="De Tomaso A."/>
            <person name="Davidson B."/>
            <person name="Di Gregorio A."/>
            <person name="Gelpke M."/>
            <person name="Goodstein D.M."/>
            <person name="Harafuji N."/>
            <person name="Hastings K.E."/>
            <person name="Ho I."/>
            <person name="Hotta K."/>
            <person name="Huang W."/>
            <person name="Kawashima T."/>
            <person name="Lemaire P."/>
            <person name="Martinez D."/>
            <person name="Meinertzhagen I.A."/>
            <person name="Necula S."/>
            <person name="Nonaka M."/>
            <person name="Putnam N."/>
            <person name="Rash S."/>
            <person name="Saiga H."/>
            <person name="Satake M."/>
            <person name="Terry A."/>
            <person name="Yamada L."/>
            <person name="Wang H.G."/>
            <person name="Awazu S."/>
            <person name="Azumi K."/>
            <person name="Boore J."/>
            <person name="Branno M."/>
            <person name="Chin-Bow S."/>
            <person name="DeSantis R."/>
            <person name="Doyle S."/>
            <person name="Francino P."/>
            <person name="Keys D.N."/>
            <person name="Haga S."/>
            <person name="Hayashi H."/>
            <person name="Hino K."/>
            <person name="Imai K.S."/>
            <person name="Inaba K."/>
            <person name="Kano S."/>
            <person name="Kobayashi K."/>
            <person name="Kobayashi M."/>
            <person name="Lee B.I."/>
            <person name="Makabe K.W."/>
            <person name="Manohar C."/>
            <person name="Matassi G."/>
            <person name="Medina M."/>
            <person name="Mochizuki Y."/>
            <person name="Mount S."/>
            <person name="Morishita T."/>
            <person name="Miura S."/>
            <person name="Nakayama A."/>
            <person name="Nishizaka S."/>
            <person name="Nomoto H."/>
            <person name="Ohta F."/>
            <person name="Oishi K."/>
            <person name="Rigoutsos I."/>
            <person name="Sano M."/>
            <person name="Sasaki A."/>
            <person name="Sasakura Y."/>
            <person name="Shoguchi E."/>
            <person name="Shin-i T."/>
            <person name="Spagnuolo A."/>
            <person name="Stainier D."/>
            <person name="Suzuki M.M."/>
            <person name="Tassy O."/>
            <person name="Takatori N."/>
            <person name="Tokuoka M."/>
            <person name="Yagi K."/>
            <person name="Yoshizaki F."/>
            <person name="Wada S."/>
            <person name="Zhang C."/>
            <person name="Hyatt P.D."/>
            <person name="Larimer F."/>
            <person name="Detter C."/>
            <person name="Doggett N."/>
            <person name="Glavina T."/>
            <person name="Hawkins T."/>
            <person name="Richardson P."/>
            <person name="Lucas S."/>
            <person name="Kohara Y."/>
            <person name="Levine M."/>
            <person name="Satoh N."/>
            <person name="Rokhsar D.S."/>
        </authorList>
    </citation>
    <scope>NUCLEOTIDE SEQUENCE [LARGE SCALE GENOMIC DNA]</scope>
</reference>
<dbReference type="InterPro" id="IPR002350">
    <property type="entry name" value="Kazal_dom"/>
</dbReference>
<feature type="domain" description="Kazal-like" evidence="9">
    <location>
        <begin position="73"/>
        <end position="121"/>
    </location>
</feature>
<dbReference type="HOGENOM" id="CLU_093880_0_0_1"/>
<dbReference type="PANTHER" id="PTHR13866">
    <property type="entry name" value="SPARC OSTEONECTIN"/>
    <property type="match status" value="1"/>
</dbReference>
<keyword evidence="6" id="KW-0325">Glycoprotein</keyword>
<dbReference type="Ensembl" id="ENSCINT00000004847.3">
    <property type="protein sequence ID" value="ENSCINP00000004847.3"/>
    <property type="gene ID" value="ENSCING00000002369.3"/>
</dbReference>
<feature type="chain" id="PRO_5014089974" evidence="7">
    <location>
        <begin position="25"/>
        <end position="251"/>
    </location>
</feature>
<dbReference type="SUPFAM" id="SSF47473">
    <property type="entry name" value="EF-hand"/>
    <property type="match status" value="1"/>
</dbReference>
<dbReference type="CDD" id="cd00252">
    <property type="entry name" value="EFh_SPARC_EC"/>
    <property type="match status" value="1"/>
</dbReference>
<dbReference type="GO" id="GO:0005509">
    <property type="term" value="F:calcium ion binding"/>
    <property type="evidence" value="ECO:0000318"/>
    <property type="project" value="GO_Central"/>
</dbReference>
<dbReference type="Pfam" id="PF10591">
    <property type="entry name" value="SPARC_Ca_bdg"/>
    <property type="match status" value="1"/>
</dbReference>
<evidence type="ECO:0000259" key="8">
    <source>
        <dbReference type="PROSITE" id="PS50222"/>
    </source>
</evidence>
<dbReference type="InParanoid" id="F6R501"/>
<dbReference type="SUPFAM" id="SSF100895">
    <property type="entry name" value="Kazal-type serine protease inhibitors"/>
    <property type="match status" value="1"/>
</dbReference>
<dbReference type="GO" id="GO:0005518">
    <property type="term" value="F:collagen binding"/>
    <property type="evidence" value="ECO:0000318"/>
    <property type="project" value="GO_Central"/>
</dbReference>
<reference evidence="10" key="2">
    <citation type="journal article" date="2008" name="Genome Biol.">
        <title>Improved genome assembly and evidence-based global gene model set for the chordate Ciona intestinalis: new insight into intron and operon populations.</title>
        <authorList>
            <person name="Satou Y."/>
            <person name="Mineta K."/>
            <person name="Ogasawara M."/>
            <person name="Sasakura Y."/>
            <person name="Shoguchi E."/>
            <person name="Ueno K."/>
            <person name="Yamada L."/>
            <person name="Matsumoto J."/>
            <person name="Wasserscheid J."/>
            <person name="Dewar K."/>
            <person name="Wiley G.B."/>
            <person name="Macmil S.L."/>
            <person name="Roe B.A."/>
            <person name="Zeller R.W."/>
            <person name="Hastings K.E."/>
            <person name="Lemaire P."/>
            <person name="Lindquist E."/>
            <person name="Endo T."/>
            <person name="Hotta K."/>
            <person name="Inaba K."/>
        </authorList>
    </citation>
    <scope>NUCLEOTIDE SEQUENCE [LARGE SCALE GENOMIC DNA]</scope>
    <source>
        <strain evidence="10">wild type</strain>
    </source>
</reference>
<dbReference type="InterPro" id="IPR019577">
    <property type="entry name" value="SPARC/Testican_Ca-bd-dom"/>
</dbReference>
<accession>A0A1W2W5M2</accession>
<name>F6R501_CIOIN</name>
<dbReference type="InterPro" id="IPR036058">
    <property type="entry name" value="Kazal_dom_sf"/>
</dbReference>
<organism evidence="10 11">
    <name type="scientific">Ciona intestinalis</name>
    <name type="common">Transparent sea squirt</name>
    <name type="synonym">Ascidia intestinalis</name>
    <dbReference type="NCBI Taxonomy" id="7719"/>
    <lineage>
        <taxon>Eukaryota</taxon>
        <taxon>Metazoa</taxon>
        <taxon>Chordata</taxon>
        <taxon>Tunicata</taxon>
        <taxon>Ascidiacea</taxon>
        <taxon>Phlebobranchia</taxon>
        <taxon>Cionidae</taxon>
        <taxon>Ciona</taxon>
    </lineage>
</organism>
<feature type="domain" description="EF-hand" evidence="8">
    <location>
        <begin position="167"/>
        <end position="202"/>
    </location>
</feature>
<accession>F6R501</accession>
<dbReference type="OMA" id="PKAKCTE"/>
<dbReference type="FunFam" id="3.30.60.30:FF:000078">
    <property type="entry name" value="Predicted protein"/>
    <property type="match status" value="1"/>
</dbReference>
<proteinExistence type="predicted"/>
<dbReference type="PROSITE" id="PS51465">
    <property type="entry name" value="KAZAL_2"/>
    <property type="match status" value="1"/>
</dbReference>
<dbReference type="InterPro" id="IPR011992">
    <property type="entry name" value="EF-hand-dom_pair"/>
</dbReference>
<dbReference type="EMBL" id="EAAA01001098">
    <property type="status" value="NOT_ANNOTATED_CDS"/>
    <property type="molecule type" value="Genomic_DNA"/>
</dbReference>
<dbReference type="RefSeq" id="XP_002120949.1">
    <property type="nucleotide sequence ID" value="XM_002120913.3"/>
</dbReference>
<reference evidence="10" key="4">
    <citation type="submission" date="2025-09" db="UniProtKB">
        <authorList>
            <consortium name="Ensembl"/>
        </authorList>
    </citation>
    <scope>IDENTIFICATION</scope>
</reference>
<protein>
    <submittedName>
        <fullName evidence="10">SPARC</fullName>
    </submittedName>
</protein>
<dbReference type="PANTHER" id="PTHR13866:SF31">
    <property type="entry name" value="SPARC-LIKE 2"/>
    <property type="match status" value="1"/>
</dbReference>
<evidence type="ECO:0000256" key="5">
    <source>
        <dbReference type="ARBA" id="ARBA00023157"/>
    </source>
</evidence>
<comment type="subcellular location">
    <subcellularLocation>
        <location evidence="1">Secreted</location>
    </subcellularLocation>
</comment>
<dbReference type="Gene3D" id="1.10.238.10">
    <property type="entry name" value="EF-hand"/>
    <property type="match status" value="1"/>
</dbReference>
<dbReference type="InterPro" id="IPR018247">
    <property type="entry name" value="EF_Hand_1_Ca_BS"/>
</dbReference>
<dbReference type="SMART" id="SM00280">
    <property type="entry name" value="KAZAL"/>
    <property type="match status" value="1"/>
</dbReference>
<gene>
    <name evidence="10" type="primary">LOC100176681</name>
</gene>
<evidence type="ECO:0000259" key="9">
    <source>
        <dbReference type="PROSITE" id="PS51465"/>
    </source>
</evidence>
<keyword evidence="2" id="KW-0964">Secreted</keyword>
<keyword evidence="5" id="KW-1015">Disulfide bond</keyword>
<evidence type="ECO:0000313" key="11">
    <source>
        <dbReference type="Proteomes" id="UP000008144"/>
    </source>
</evidence>